<organism evidence="1 2">
    <name type="scientific">Acetobacter pomorum</name>
    <dbReference type="NCBI Taxonomy" id="65959"/>
    <lineage>
        <taxon>Bacteria</taxon>
        <taxon>Pseudomonadati</taxon>
        <taxon>Pseudomonadota</taxon>
        <taxon>Alphaproteobacteria</taxon>
        <taxon>Acetobacterales</taxon>
        <taxon>Acetobacteraceae</taxon>
        <taxon>Acetobacter</taxon>
    </lineage>
</organism>
<reference evidence="1 2" key="1">
    <citation type="submission" date="2017-10" db="EMBL/GenBank/DDBJ databases">
        <title>Genomic analysis of the genus Acetobacter.</title>
        <authorList>
            <person name="Kim K.H."/>
            <person name="Chun B.H."/>
            <person name="Son A.R."/>
            <person name="Jeon C.O."/>
        </authorList>
    </citation>
    <scope>NUCLEOTIDE SEQUENCE [LARGE SCALE GENOMIC DNA]</scope>
    <source>
        <strain evidence="1 2">LHT 2458</strain>
    </source>
</reference>
<gene>
    <name evidence="1" type="ORF">CSR02_04265</name>
</gene>
<keyword evidence="2" id="KW-1185">Reference proteome</keyword>
<dbReference type="OrthoDB" id="4517280at2"/>
<evidence type="ECO:0000313" key="2">
    <source>
        <dbReference type="Proteomes" id="UP000228751"/>
    </source>
</evidence>
<dbReference type="Proteomes" id="UP000228751">
    <property type="component" value="Unassembled WGS sequence"/>
</dbReference>
<proteinExistence type="predicted"/>
<dbReference type="PANTHER" id="PTHR38643:SF1">
    <property type="entry name" value="PURINE NUCLEOSIDE PERMEASE C285.05-RELATED"/>
    <property type="match status" value="1"/>
</dbReference>
<dbReference type="PANTHER" id="PTHR38643">
    <property type="entry name" value="PURINE NUCLEOSIDE PERMEASE C285.05-RELATED"/>
    <property type="match status" value="1"/>
</dbReference>
<dbReference type="Pfam" id="PF06516">
    <property type="entry name" value="NUP"/>
    <property type="match status" value="1"/>
</dbReference>
<dbReference type="InterPro" id="IPR009486">
    <property type="entry name" value="Pur_nuclsid_perm"/>
</dbReference>
<sequence length="378" mass="41616">MQNSFFNITRLKNIYIRSVLSAGFVFSLFSAFLGIVSPTSAQAEKQKIPVRVVVVTTFELGEDSGDTPGEFQNWVEKLPLDQEISAPATNHGIMRYNARLQVLGVVAGEGPEHMASAMTSLVLDPRFDLRKTYFILAGIGGINPNFGSTGSAVWARYAINGGLAHMIDAREIPKNWKDALVPIQGAGPNIQPVPALHSQWGDMVYTLNPNLVAWACQLTCSLRLTDTPALQNNRRQYKGYPQAQMPPRVMVGDTLASETFWVGKRMNAWAERWVKYWTENQATFATTAEEEIGMLQALSLQARAGRVDMNRILVLRAGSNFDMPPPHQTAASLLQAETEESGFSGFLPALDAAYLAGSTVAKEISTHWDHYENTLPSP</sequence>
<dbReference type="RefSeq" id="WP_099540686.1">
    <property type="nucleotide sequence ID" value="NZ_PEBQ01000063.1"/>
</dbReference>
<accession>A0A2G4RE38</accession>
<protein>
    <submittedName>
        <fullName evidence="1">Purine nucleoside permease</fullName>
    </submittedName>
</protein>
<dbReference type="GO" id="GO:0055085">
    <property type="term" value="P:transmembrane transport"/>
    <property type="evidence" value="ECO:0007669"/>
    <property type="project" value="InterPro"/>
</dbReference>
<dbReference type="AlphaFoldDB" id="A0A2G4RE38"/>
<comment type="caution">
    <text evidence="1">The sequence shown here is derived from an EMBL/GenBank/DDBJ whole genome shotgun (WGS) entry which is preliminary data.</text>
</comment>
<name>A0A2G4RE38_9PROT</name>
<evidence type="ECO:0000313" key="1">
    <source>
        <dbReference type="EMBL" id="PHY94797.1"/>
    </source>
</evidence>
<dbReference type="EMBL" id="PEBQ01000063">
    <property type="protein sequence ID" value="PHY94797.1"/>
    <property type="molecule type" value="Genomic_DNA"/>
</dbReference>
<dbReference type="PIRSF" id="PIRSF013171">
    <property type="entry name" value="Pur_nuclsid_perm"/>
    <property type="match status" value="1"/>
</dbReference>